<dbReference type="Gene3D" id="3.40.50.360">
    <property type="match status" value="1"/>
</dbReference>
<proteinExistence type="predicted"/>
<organism evidence="2 3">
    <name type="scientific">Eiseniibacteriota bacterium</name>
    <dbReference type="NCBI Taxonomy" id="2212470"/>
    <lineage>
        <taxon>Bacteria</taxon>
        <taxon>Candidatus Eiseniibacteriota</taxon>
    </lineage>
</organism>
<dbReference type="SUPFAM" id="SSF52218">
    <property type="entry name" value="Flavoproteins"/>
    <property type="match status" value="1"/>
</dbReference>
<dbReference type="Pfam" id="PF03358">
    <property type="entry name" value="FMN_red"/>
    <property type="match status" value="1"/>
</dbReference>
<accession>A0A538TMQ2</accession>
<dbReference type="InterPro" id="IPR029039">
    <property type="entry name" value="Flavoprotein-like_sf"/>
</dbReference>
<dbReference type="AlphaFoldDB" id="A0A538TMQ2"/>
<sequence>MAERPPVEDRRLRVLVFAASLRKDSVNAALARLAARHASRHGAVVDLASMKEFDGPSYDPEVDARGDIPPGALELNRRLTANDAFVIASPEYNGSMPGLLKNAIDWASRFRPQPFHERHGLLMSASPSMGGGKSGLWALRIPLEHLGARVFPDMFSLAAAHTALSEEAIADARLQQRFEQNLHAFLDLAEAAKNYPCMKRAWVEFLGETPDMPADRME</sequence>
<dbReference type="EMBL" id="VBOZ01000016">
    <property type="protein sequence ID" value="TMQ64902.1"/>
    <property type="molecule type" value="Genomic_DNA"/>
</dbReference>
<dbReference type="PANTHER" id="PTHR30543:SF21">
    <property type="entry name" value="NAD(P)H-DEPENDENT FMN REDUCTASE LOT6"/>
    <property type="match status" value="1"/>
</dbReference>
<evidence type="ECO:0000259" key="1">
    <source>
        <dbReference type="Pfam" id="PF03358"/>
    </source>
</evidence>
<protein>
    <submittedName>
        <fullName evidence="2">NAD(P)H-dependent oxidoreductase</fullName>
    </submittedName>
</protein>
<gene>
    <name evidence="2" type="ORF">E6K79_06030</name>
</gene>
<dbReference type="Proteomes" id="UP000317691">
    <property type="component" value="Unassembled WGS sequence"/>
</dbReference>
<dbReference type="InterPro" id="IPR005025">
    <property type="entry name" value="FMN_Rdtase-like_dom"/>
</dbReference>
<dbReference type="InterPro" id="IPR050712">
    <property type="entry name" value="NAD(P)H-dep_reductase"/>
</dbReference>
<dbReference type="PANTHER" id="PTHR30543">
    <property type="entry name" value="CHROMATE REDUCTASE"/>
    <property type="match status" value="1"/>
</dbReference>
<reference evidence="2 3" key="1">
    <citation type="journal article" date="2019" name="Nat. Microbiol.">
        <title>Mediterranean grassland soil C-N compound turnover is dependent on rainfall and depth, and is mediated by genomically divergent microorganisms.</title>
        <authorList>
            <person name="Diamond S."/>
            <person name="Andeer P.F."/>
            <person name="Li Z."/>
            <person name="Crits-Christoph A."/>
            <person name="Burstein D."/>
            <person name="Anantharaman K."/>
            <person name="Lane K.R."/>
            <person name="Thomas B.C."/>
            <person name="Pan C."/>
            <person name="Northen T.R."/>
            <person name="Banfield J.F."/>
        </authorList>
    </citation>
    <scope>NUCLEOTIDE SEQUENCE [LARGE SCALE GENOMIC DNA]</scope>
    <source>
        <strain evidence="2">WS_9</strain>
    </source>
</reference>
<name>A0A538TMQ2_UNCEI</name>
<feature type="domain" description="NADPH-dependent FMN reductase-like" evidence="1">
    <location>
        <begin position="13"/>
        <end position="161"/>
    </location>
</feature>
<dbReference type="GO" id="GO:0005829">
    <property type="term" value="C:cytosol"/>
    <property type="evidence" value="ECO:0007669"/>
    <property type="project" value="TreeGrafter"/>
</dbReference>
<dbReference type="GO" id="GO:0010181">
    <property type="term" value="F:FMN binding"/>
    <property type="evidence" value="ECO:0007669"/>
    <property type="project" value="TreeGrafter"/>
</dbReference>
<evidence type="ECO:0000313" key="2">
    <source>
        <dbReference type="EMBL" id="TMQ64902.1"/>
    </source>
</evidence>
<comment type="caution">
    <text evidence="2">The sequence shown here is derived from an EMBL/GenBank/DDBJ whole genome shotgun (WGS) entry which is preliminary data.</text>
</comment>
<dbReference type="GO" id="GO:0016491">
    <property type="term" value="F:oxidoreductase activity"/>
    <property type="evidence" value="ECO:0007669"/>
    <property type="project" value="InterPro"/>
</dbReference>
<evidence type="ECO:0000313" key="3">
    <source>
        <dbReference type="Proteomes" id="UP000317691"/>
    </source>
</evidence>